<comment type="caution">
    <text evidence="2">The sequence shown here is derived from an EMBL/GenBank/DDBJ whole genome shotgun (WGS) entry which is preliminary data.</text>
</comment>
<proteinExistence type="predicted"/>
<dbReference type="EMBL" id="SRLO01001020">
    <property type="protein sequence ID" value="TNN42666.1"/>
    <property type="molecule type" value="Genomic_DNA"/>
</dbReference>
<organism evidence="2 3">
    <name type="scientific">Liparis tanakae</name>
    <name type="common">Tanaka's snailfish</name>
    <dbReference type="NCBI Taxonomy" id="230148"/>
    <lineage>
        <taxon>Eukaryota</taxon>
        <taxon>Metazoa</taxon>
        <taxon>Chordata</taxon>
        <taxon>Craniata</taxon>
        <taxon>Vertebrata</taxon>
        <taxon>Euteleostomi</taxon>
        <taxon>Actinopterygii</taxon>
        <taxon>Neopterygii</taxon>
        <taxon>Teleostei</taxon>
        <taxon>Neoteleostei</taxon>
        <taxon>Acanthomorphata</taxon>
        <taxon>Eupercaria</taxon>
        <taxon>Perciformes</taxon>
        <taxon>Cottioidei</taxon>
        <taxon>Cottales</taxon>
        <taxon>Liparidae</taxon>
        <taxon>Liparis</taxon>
    </lineage>
</organism>
<gene>
    <name evidence="2" type="ORF">EYF80_047130</name>
</gene>
<feature type="region of interest" description="Disordered" evidence="1">
    <location>
        <begin position="1"/>
        <end position="54"/>
    </location>
</feature>
<protein>
    <submittedName>
        <fullName evidence="2">Uncharacterized protein</fullName>
    </submittedName>
</protein>
<evidence type="ECO:0000313" key="3">
    <source>
        <dbReference type="Proteomes" id="UP000314294"/>
    </source>
</evidence>
<accession>A0A4Z2FN46</accession>
<evidence type="ECO:0000313" key="2">
    <source>
        <dbReference type="EMBL" id="TNN42666.1"/>
    </source>
</evidence>
<sequence length="73" mass="7947">MCCSSSYRTSPEERPETFQGGREEEVLFSERERKVSRGDGAVAPPGGGDGNSSCCQNCSVPENHFPPQAERPQ</sequence>
<dbReference type="Proteomes" id="UP000314294">
    <property type="component" value="Unassembled WGS sequence"/>
</dbReference>
<keyword evidence="3" id="KW-1185">Reference proteome</keyword>
<evidence type="ECO:0000256" key="1">
    <source>
        <dbReference type="SAM" id="MobiDB-lite"/>
    </source>
</evidence>
<dbReference type="AlphaFoldDB" id="A0A4Z2FN46"/>
<name>A0A4Z2FN46_9TELE</name>
<reference evidence="2 3" key="1">
    <citation type="submission" date="2019-03" db="EMBL/GenBank/DDBJ databases">
        <title>First draft genome of Liparis tanakae, snailfish: a comprehensive survey of snailfish specific genes.</title>
        <authorList>
            <person name="Kim W."/>
            <person name="Song I."/>
            <person name="Jeong J.-H."/>
            <person name="Kim D."/>
            <person name="Kim S."/>
            <person name="Ryu S."/>
            <person name="Song J.Y."/>
            <person name="Lee S.K."/>
        </authorList>
    </citation>
    <scope>NUCLEOTIDE SEQUENCE [LARGE SCALE GENOMIC DNA]</scope>
    <source>
        <tissue evidence="2">Muscle</tissue>
    </source>
</reference>
<feature type="compositionally biased region" description="Basic and acidic residues" evidence="1">
    <location>
        <begin position="10"/>
        <end position="37"/>
    </location>
</feature>